<keyword evidence="1" id="KW-1133">Transmembrane helix</keyword>
<feature type="transmembrane region" description="Helical" evidence="1">
    <location>
        <begin position="346"/>
        <end position="370"/>
    </location>
</feature>
<evidence type="ECO:0000259" key="2">
    <source>
        <dbReference type="Pfam" id="PF19830"/>
    </source>
</evidence>
<reference evidence="3 4" key="1">
    <citation type="submission" date="2020-08" db="EMBL/GenBank/DDBJ databases">
        <title>A Genomic Blueprint of the Chicken Gut Microbiome.</title>
        <authorList>
            <person name="Gilroy R."/>
            <person name="Ravi A."/>
            <person name="Getino M."/>
            <person name="Pursley I."/>
            <person name="Horton D.L."/>
            <person name="Alikhan N.-F."/>
            <person name="Baker D."/>
            <person name="Gharbi K."/>
            <person name="Hall N."/>
            <person name="Watson M."/>
            <person name="Adriaenssens E.M."/>
            <person name="Foster-Nyarko E."/>
            <person name="Jarju S."/>
            <person name="Secka A."/>
            <person name="Antonio M."/>
            <person name="Oren A."/>
            <person name="Chaudhuri R."/>
            <person name="La Ragione R.M."/>
            <person name="Hildebrand F."/>
            <person name="Pallen M.J."/>
        </authorList>
    </citation>
    <scope>NUCLEOTIDE SEQUENCE [LARGE SCALE GENOMIC DNA]</scope>
    <source>
        <strain evidence="3 4">Sa5BUN4</strain>
    </source>
</reference>
<keyword evidence="4" id="KW-1185">Reference proteome</keyword>
<dbReference type="RefSeq" id="WP_191771320.1">
    <property type="nucleotide sequence ID" value="NZ_JACSQS010000016.1"/>
</dbReference>
<dbReference type="InterPro" id="IPR046278">
    <property type="entry name" value="DUF6311"/>
</dbReference>
<dbReference type="Proteomes" id="UP000636938">
    <property type="component" value="Unassembled WGS sequence"/>
</dbReference>
<protein>
    <recommendedName>
        <fullName evidence="2">DUF6311 domain-containing protein</fullName>
    </recommendedName>
</protein>
<feature type="transmembrane region" description="Helical" evidence="1">
    <location>
        <begin position="408"/>
        <end position="430"/>
    </location>
</feature>
<organism evidence="3 4">
    <name type="scientific">Stenotrophomonas lacuserhaii</name>
    <dbReference type="NCBI Taxonomy" id="2760084"/>
    <lineage>
        <taxon>Bacteria</taxon>
        <taxon>Pseudomonadati</taxon>
        <taxon>Pseudomonadota</taxon>
        <taxon>Gammaproteobacteria</taxon>
        <taxon>Lysobacterales</taxon>
        <taxon>Lysobacteraceae</taxon>
        <taxon>Stenotrophomonas</taxon>
    </lineage>
</organism>
<gene>
    <name evidence="3" type="ORF">H9654_13935</name>
</gene>
<evidence type="ECO:0000313" key="4">
    <source>
        <dbReference type="Proteomes" id="UP000636938"/>
    </source>
</evidence>
<comment type="caution">
    <text evidence="3">The sequence shown here is derived from an EMBL/GenBank/DDBJ whole genome shotgun (WGS) entry which is preliminary data.</text>
</comment>
<feature type="transmembrane region" description="Helical" evidence="1">
    <location>
        <begin position="115"/>
        <end position="132"/>
    </location>
</feature>
<feature type="transmembrane region" description="Helical" evidence="1">
    <location>
        <begin position="139"/>
        <end position="157"/>
    </location>
</feature>
<keyword evidence="1" id="KW-0812">Transmembrane</keyword>
<keyword evidence="1" id="KW-0472">Membrane</keyword>
<evidence type="ECO:0000313" key="3">
    <source>
        <dbReference type="EMBL" id="MBD7955300.1"/>
    </source>
</evidence>
<feature type="domain" description="DUF6311" evidence="2">
    <location>
        <begin position="73"/>
        <end position="361"/>
    </location>
</feature>
<dbReference type="EMBL" id="JACSQS010000016">
    <property type="protein sequence ID" value="MBD7955300.1"/>
    <property type="molecule type" value="Genomic_DNA"/>
</dbReference>
<feature type="transmembrane region" description="Helical" evidence="1">
    <location>
        <begin position="248"/>
        <end position="270"/>
    </location>
</feature>
<name>A0A8X8K3Q8_9GAMM</name>
<accession>A0A8X8K3Q8</accession>
<feature type="transmembrane region" description="Helical" evidence="1">
    <location>
        <begin position="382"/>
        <end position="402"/>
    </location>
</feature>
<feature type="transmembrane region" description="Helical" evidence="1">
    <location>
        <begin position="323"/>
        <end position="340"/>
    </location>
</feature>
<feature type="transmembrane region" description="Helical" evidence="1">
    <location>
        <begin position="208"/>
        <end position="227"/>
    </location>
</feature>
<dbReference type="Pfam" id="PF19830">
    <property type="entry name" value="DUF6311"/>
    <property type="match status" value="1"/>
</dbReference>
<sequence>MSISDPPAGARPHSTVASRWLAPLLLFAVGFILVPWAHTCQLSCVPGDMADARFNGVVLEHFYRWLIGLDASLLSPSFFYPVPGALTFSDNHWGTAWIYSVYRALGWDRYQAFDLWYLTGFVANYVVCHLVFRRMRFSPLASAVAAFAFTFAMPVLARHGHAQLTYRFLMPVALLLWQRFSVDGRWRWIAGLAVAVVAQFYASIYLGYFTLLLLVAWCLAQWAIEGVGPRRWMAQLLQWRQASVRRELVLVVVTLLVAAAAMVALMYPYLHYSKLYGFGRGVEEVLSLLPRPQSYLLADYSALWHVPSSWIGHDVPMRHEQQIFFGLGILGLAALGLLHSGSRVRWVAVSSVVILMLLTMAVGGHSLYLFLAELPGIGSIRAMARIGLVLVLPLSLLVALGVESVRTGALAWKIVAAMFALMMVVEAATLRTDKFGRAQAIERIEALRGRLPSAMPDHAILFNPAGPGVNPAVSELDGVILAQDLGRPTLNGYSGNIAPGYHARDNVAPCVQALYRITAATGNGGVAEADKAAVGALENIVVLDPLSCKVHAGEVLDLANAAGVSIQVASMSQSPAGGYLVSVRVINNTAMALNTQDGLPQPLRLSWQLSRDGALLDPGAWSTRVDLSGSGILGPQEVREVSFLIPEAAAGQQIGISAVLEGRAWLHDHGLVPTTVPVGGSERSVAVH</sequence>
<evidence type="ECO:0000256" key="1">
    <source>
        <dbReference type="SAM" id="Phobius"/>
    </source>
</evidence>
<dbReference type="AlphaFoldDB" id="A0A8X8K3Q8"/>
<feature type="transmembrane region" description="Helical" evidence="1">
    <location>
        <begin position="20"/>
        <end position="38"/>
    </location>
</feature>
<proteinExistence type="predicted"/>